<comment type="caution">
    <text evidence="7">The sequence shown here is derived from an EMBL/GenBank/DDBJ whole genome shotgun (WGS) entry which is preliminary data.</text>
</comment>
<dbReference type="Proteomes" id="UP000076603">
    <property type="component" value="Unassembled WGS sequence"/>
</dbReference>
<keyword evidence="4 6" id="KW-0732">Signal</keyword>
<comment type="similarity">
    <text evidence="1">Belongs to the bacterial solute-binding protein ModA family.</text>
</comment>
<sequence>MKIVKKLLFIPFILSIIIMSVACGNTNQSQNQQGSNSTTQTKDDKNITLTISAAASLKDSMQELQKLYATEKPNVKITYNFGASGTLQQQIEQGAPADIFMSAATKQMDALKQKNLLVDDTVKNLLENNVVLIAPKDSSEIKDFADLAGDKVKKVALGEPKSVPVGQYSQDVLNSLKIMDKVQPKAVLAKDVKEVLTWVETKNVDAGIVYETDAKVSDKVKIVATAPANTHKPVLYPVAVIKNSKNVDAAKDFLNFIASDKGKAVFEKYGFKVTK</sequence>
<dbReference type="NCBIfam" id="TIGR01256">
    <property type="entry name" value="modA"/>
    <property type="match status" value="1"/>
</dbReference>
<dbReference type="EMBL" id="LWAE01000004">
    <property type="protein sequence ID" value="KZL90810.1"/>
    <property type="molecule type" value="Genomic_DNA"/>
</dbReference>
<dbReference type="InterPro" id="IPR041879">
    <property type="entry name" value="YvgL-like_PBP2"/>
</dbReference>
<feature type="binding site" evidence="5">
    <location>
        <position position="84"/>
    </location>
    <ligand>
        <name>molybdate</name>
        <dbReference type="ChEBI" id="CHEBI:36264"/>
    </ligand>
</feature>
<dbReference type="FunFam" id="3.40.190.10:FF:000035">
    <property type="entry name" value="Molybdate ABC transporter substrate-binding protein"/>
    <property type="match status" value="1"/>
</dbReference>
<organism evidence="7 8">
    <name type="scientific">Clostridium magnum DSM 2767</name>
    <dbReference type="NCBI Taxonomy" id="1121326"/>
    <lineage>
        <taxon>Bacteria</taxon>
        <taxon>Bacillati</taxon>
        <taxon>Bacillota</taxon>
        <taxon>Clostridia</taxon>
        <taxon>Eubacteriales</taxon>
        <taxon>Clostridiaceae</taxon>
        <taxon>Clostridium</taxon>
    </lineage>
</organism>
<dbReference type="SUPFAM" id="SSF53850">
    <property type="entry name" value="Periplasmic binding protein-like II"/>
    <property type="match status" value="1"/>
</dbReference>
<keyword evidence="3 5" id="KW-0479">Metal-binding</keyword>
<feature type="signal peptide" evidence="6">
    <location>
        <begin position="1"/>
        <end position="22"/>
    </location>
</feature>
<evidence type="ECO:0000313" key="8">
    <source>
        <dbReference type="Proteomes" id="UP000076603"/>
    </source>
</evidence>
<evidence type="ECO:0000256" key="4">
    <source>
        <dbReference type="ARBA" id="ARBA00022729"/>
    </source>
</evidence>
<evidence type="ECO:0000256" key="2">
    <source>
        <dbReference type="ARBA" id="ARBA00022505"/>
    </source>
</evidence>
<evidence type="ECO:0000256" key="5">
    <source>
        <dbReference type="PIRSR" id="PIRSR004846-1"/>
    </source>
</evidence>
<dbReference type="PROSITE" id="PS51257">
    <property type="entry name" value="PROKAR_LIPOPROTEIN"/>
    <property type="match status" value="1"/>
</dbReference>
<feature type="binding site" evidence="5">
    <location>
        <position position="210"/>
    </location>
    <ligand>
        <name>molybdate</name>
        <dbReference type="ChEBI" id="CHEBI:36264"/>
    </ligand>
</feature>
<dbReference type="InterPro" id="IPR050682">
    <property type="entry name" value="ModA/WtpA"/>
</dbReference>
<dbReference type="OrthoDB" id="9785015at2"/>
<dbReference type="RefSeq" id="WP_066625615.1">
    <property type="nucleotide sequence ID" value="NZ_FQXL01000013.1"/>
</dbReference>
<evidence type="ECO:0000313" key="7">
    <source>
        <dbReference type="EMBL" id="KZL90810.1"/>
    </source>
</evidence>
<dbReference type="CDD" id="cd13537">
    <property type="entry name" value="PBP2_YvgL_like"/>
    <property type="match status" value="1"/>
</dbReference>
<dbReference type="PANTHER" id="PTHR30632:SF0">
    <property type="entry name" value="SULFATE-BINDING PROTEIN"/>
    <property type="match status" value="1"/>
</dbReference>
<keyword evidence="2 5" id="KW-0500">Molybdenum</keyword>
<feature type="binding site" evidence="5">
    <location>
        <position position="56"/>
    </location>
    <ligand>
        <name>molybdate</name>
        <dbReference type="ChEBI" id="CHEBI:36264"/>
    </ligand>
</feature>
<accession>A0A162S5Q7</accession>
<feature type="binding site" evidence="5">
    <location>
        <position position="192"/>
    </location>
    <ligand>
        <name>molybdate</name>
        <dbReference type="ChEBI" id="CHEBI:36264"/>
    </ligand>
</feature>
<dbReference type="GO" id="GO:0046872">
    <property type="term" value="F:metal ion binding"/>
    <property type="evidence" value="ECO:0007669"/>
    <property type="project" value="UniProtKB-KW"/>
</dbReference>
<dbReference type="PIRSF" id="PIRSF004846">
    <property type="entry name" value="ModA"/>
    <property type="match status" value="1"/>
</dbReference>
<dbReference type="Gene3D" id="3.40.190.10">
    <property type="entry name" value="Periplasmic binding protein-like II"/>
    <property type="match status" value="2"/>
</dbReference>
<dbReference type="STRING" id="1121326.CLMAG_37210"/>
<dbReference type="GO" id="GO:0030973">
    <property type="term" value="F:molybdate ion binding"/>
    <property type="evidence" value="ECO:0007669"/>
    <property type="project" value="TreeGrafter"/>
</dbReference>
<protein>
    <submittedName>
        <fullName evidence="7">Molybdate-binding periplasmic protein</fullName>
    </submittedName>
</protein>
<evidence type="ECO:0000256" key="6">
    <source>
        <dbReference type="SAM" id="SignalP"/>
    </source>
</evidence>
<dbReference type="InterPro" id="IPR005950">
    <property type="entry name" value="ModA"/>
</dbReference>
<name>A0A162S5Q7_9CLOT</name>
<dbReference type="GO" id="GO:1901359">
    <property type="term" value="F:tungstate binding"/>
    <property type="evidence" value="ECO:0007669"/>
    <property type="project" value="UniProtKB-ARBA"/>
</dbReference>
<reference evidence="7 8" key="1">
    <citation type="submission" date="2016-04" db="EMBL/GenBank/DDBJ databases">
        <title>Genome sequence of Clostridium magnum DSM 2767.</title>
        <authorList>
            <person name="Poehlein A."/>
            <person name="Uhlig R."/>
            <person name="Fischer R."/>
            <person name="Bahl H."/>
            <person name="Daniel R."/>
        </authorList>
    </citation>
    <scope>NUCLEOTIDE SEQUENCE [LARGE SCALE GENOMIC DNA]</scope>
    <source>
        <strain evidence="7 8">DSM 2767</strain>
    </source>
</reference>
<dbReference type="PATRIC" id="fig|1121326.3.peg.3765"/>
<proteinExistence type="inferred from homology"/>
<evidence type="ECO:0000256" key="3">
    <source>
        <dbReference type="ARBA" id="ARBA00022723"/>
    </source>
</evidence>
<dbReference type="Pfam" id="PF13531">
    <property type="entry name" value="SBP_bac_11"/>
    <property type="match status" value="1"/>
</dbReference>
<dbReference type="PANTHER" id="PTHR30632">
    <property type="entry name" value="MOLYBDATE-BINDING PERIPLASMIC PROTEIN"/>
    <property type="match status" value="1"/>
</dbReference>
<evidence type="ECO:0000256" key="1">
    <source>
        <dbReference type="ARBA" id="ARBA00009175"/>
    </source>
</evidence>
<dbReference type="GO" id="GO:0015689">
    <property type="term" value="P:molybdate ion transport"/>
    <property type="evidence" value="ECO:0007669"/>
    <property type="project" value="InterPro"/>
</dbReference>
<feature type="chain" id="PRO_5038422683" evidence="6">
    <location>
        <begin position="23"/>
        <end position="275"/>
    </location>
</feature>
<gene>
    <name evidence="7" type="primary">modA</name>
    <name evidence="7" type="ORF">CLMAG_37210</name>
</gene>
<dbReference type="AlphaFoldDB" id="A0A162S5Q7"/>
<keyword evidence="8" id="KW-1185">Reference proteome</keyword>